<organism evidence="2 3">
    <name type="scientific">Actinoplanes palleronii</name>
    <dbReference type="NCBI Taxonomy" id="113570"/>
    <lineage>
        <taxon>Bacteria</taxon>
        <taxon>Bacillati</taxon>
        <taxon>Actinomycetota</taxon>
        <taxon>Actinomycetes</taxon>
        <taxon>Micromonosporales</taxon>
        <taxon>Micromonosporaceae</taxon>
        <taxon>Actinoplanes</taxon>
    </lineage>
</organism>
<dbReference type="Proteomes" id="UP000624709">
    <property type="component" value="Unassembled WGS sequence"/>
</dbReference>
<reference evidence="2 3" key="1">
    <citation type="submission" date="2021-01" db="EMBL/GenBank/DDBJ databases">
        <title>Whole genome shotgun sequence of Actinoplanes palleronii NBRC 14916.</title>
        <authorList>
            <person name="Komaki H."/>
            <person name="Tamura T."/>
        </authorList>
    </citation>
    <scope>NUCLEOTIDE SEQUENCE [LARGE SCALE GENOMIC DNA]</scope>
    <source>
        <strain evidence="2 3">NBRC 14916</strain>
    </source>
</reference>
<dbReference type="EMBL" id="BOMS01000031">
    <property type="protein sequence ID" value="GIE66328.1"/>
    <property type="molecule type" value="Genomic_DNA"/>
</dbReference>
<comment type="caution">
    <text evidence="2">The sequence shown here is derived from an EMBL/GenBank/DDBJ whole genome shotgun (WGS) entry which is preliminary data.</text>
</comment>
<dbReference type="RefSeq" id="WP_157441815.1">
    <property type="nucleotide sequence ID" value="NZ_BAAATY010000006.1"/>
</dbReference>
<sequence length="55" mass="6068">MTRVGGIAYFLVIVTLIVLGFVIRPCFWIGLTVATVTMVAAWLLELLLGRGCRSR</sequence>
<proteinExistence type="predicted"/>
<keyword evidence="1" id="KW-0472">Membrane</keyword>
<name>A0ABQ4B6M6_9ACTN</name>
<feature type="transmembrane region" description="Helical" evidence="1">
    <location>
        <begin position="7"/>
        <end position="23"/>
    </location>
</feature>
<protein>
    <submittedName>
        <fullName evidence="2">Uncharacterized protein</fullName>
    </submittedName>
</protein>
<evidence type="ECO:0000313" key="2">
    <source>
        <dbReference type="EMBL" id="GIE66328.1"/>
    </source>
</evidence>
<feature type="transmembrane region" description="Helical" evidence="1">
    <location>
        <begin position="29"/>
        <end position="48"/>
    </location>
</feature>
<keyword evidence="1" id="KW-1133">Transmembrane helix</keyword>
<accession>A0ABQ4B6M6</accession>
<keyword evidence="1" id="KW-0812">Transmembrane</keyword>
<evidence type="ECO:0000256" key="1">
    <source>
        <dbReference type="SAM" id="Phobius"/>
    </source>
</evidence>
<evidence type="ECO:0000313" key="3">
    <source>
        <dbReference type="Proteomes" id="UP000624709"/>
    </source>
</evidence>
<keyword evidence="3" id="KW-1185">Reference proteome</keyword>
<gene>
    <name evidence="2" type="ORF">Apa02nite_024360</name>
</gene>